<dbReference type="CDD" id="cd16444">
    <property type="entry name" value="LipB"/>
    <property type="match status" value="1"/>
</dbReference>
<feature type="binding site" evidence="6 9">
    <location>
        <begin position="68"/>
        <end position="75"/>
    </location>
    <ligand>
        <name>substrate</name>
    </ligand>
</feature>
<dbReference type="PANTHER" id="PTHR10993:SF7">
    <property type="entry name" value="LIPOYLTRANSFERASE 2, MITOCHONDRIAL-RELATED"/>
    <property type="match status" value="1"/>
</dbReference>
<proteinExistence type="inferred from homology"/>
<comment type="miscellaneous">
    <text evidence="6">In the reaction, the free carboxyl group of octanoic acid is attached via an amide linkage to the epsilon-amino group of a specific lysine residue of lipoyl domains of lipoate-dependent enzymes.</text>
</comment>
<dbReference type="InterPro" id="IPR004143">
    <property type="entry name" value="BPL_LPL_catalytic"/>
</dbReference>
<accession>A0A935TAE2</accession>
<feature type="site" description="Lowers pKa of active site Cys" evidence="6 10">
    <location>
        <position position="132"/>
    </location>
</feature>
<evidence type="ECO:0000259" key="11">
    <source>
        <dbReference type="PROSITE" id="PS51733"/>
    </source>
</evidence>
<dbReference type="PIRSF" id="PIRSF016262">
    <property type="entry name" value="LPLase"/>
    <property type="match status" value="1"/>
</dbReference>
<dbReference type="AlphaFoldDB" id="A0A935TAE2"/>
<dbReference type="InterPro" id="IPR045864">
    <property type="entry name" value="aa-tRNA-synth_II/BPL/LPL"/>
</dbReference>
<reference evidence="12 13" key="1">
    <citation type="submission" date="2020-10" db="EMBL/GenBank/DDBJ databases">
        <title>Connecting structure to function with the recovery of over 1000 high-quality activated sludge metagenome-assembled genomes encoding full-length rRNA genes using long-read sequencing.</title>
        <authorList>
            <person name="Singleton C.M."/>
            <person name="Petriglieri F."/>
            <person name="Kristensen J.M."/>
            <person name="Kirkegaard R.H."/>
            <person name="Michaelsen T.Y."/>
            <person name="Andersen M.H."/>
            <person name="Karst S.M."/>
            <person name="Dueholm M.S."/>
            <person name="Nielsen P.H."/>
            <person name="Albertsen M."/>
        </authorList>
    </citation>
    <scope>NUCLEOTIDE SEQUENCE [LARGE SCALE GENOMIC DNA]</scope>
    <source>
        <strain evidence="12">Fred_18-Q3-R57-64_BAT3C.720</strain>
    </source>
</reference>
<evidence type="ECO:0000313" key="13">
    <source>
        <dbReference type="Proteomes" id="UP000706151"/>
    </source>
</evidence>
<gene>
    <name evidence="6 12" type="primary">lipB</name>
    <name evidence="12" type="ORF">IPK02_02015</name>
</gene>
<comment type="pathway">
    <text evidence="1 6 7">Protein modification; protein lipoylation via endogenous pathway; protein N(6)-(lipoyl)lysine from octanoyl-[acyl-carrier-protein]: step 1/2.</text>
</comment>
<dbReference type="NCBIfam" id="NF010922">
    <property type="entry name" value="PRK14342.1"/>
    <property type="match status" value="1"/>
</dbReference>
<dbReference type="InterPro" id="IPR020605">
    <property type="entry name" value="Octanoyltransferase_CS"/>
</dbReference>
<comment type="caution">
    <text evidence="12">The sequence shown here is derived from an EMBL/GenBank/DDBJ whole genome shotgun (WGS) entry which is preliminary data.</text>
</comment>
<dbReference type="Pfam" id="PF21948">
    <property type="entry name" value="LplA-B_cat"/>
    <property type="match status" value="1"/>
</dbReference>
<dbReference type="EC" id="2.3.1.181" evidence="6 7"/>
<evidence type="ECO:0000256" key="7">
    <source>
        <dbReference type="PIRNR" id="PIRNR016262"/>
    </source>
</evidence>
<evidence type="ECO:0000256" key="2">
    <source>
        <dbReference type="ARBA" id="ARBA00022490"/>
    </source>
</evidence>
<evidence type="ECO:0000256" key="4">
    <source>
        <dbReference type="ARBA" id="ARBA00023315"/>
    </source>
</evidence>
<comment type="catalytic activity">
    <reaction evidence="6 7">
        <text>octanoyl-[ACP] + L-lysyl-[protein] = N(6)-octanoyl-L-lysyl-[protein] + holo-[ACP] + H(+)</text>
        <dbReference type="Rhea" id="RHEA:17665"/>
        <dbReference type="Rhea" id="RHEA-COMP:9636"/>
        <dbReference type="Rhea" id="RHEA-COMP:9685"/>
        <dbReference type="Rhea" id="RHEA-COMP:9752"/>
        <dbReference type="Rhea" id="RHEA-COMP:9928"/>
        <dbReference type="ChEBI" id="CHEBI:15378"/>
        <dbReference type="ChEBI" id="CHEBI:29969"/>
        <dbReference type="ChEBI" id="CHEBI:64479"/>
        <dbReference type="ChEBI" id="CHEBI:78463"/>
        <dbReference type="ChEBI" id="CHEBI:78809"/>
        <dbReference type="EC" id="2.3.1.181"/>
    </reaction>
</comment>
<dbReference type="InterPro" id="IPR000544">
    <property type="entry name" value="Octanoyltransferase"/>
</dbReference>
<comment type="function">
    <text evidence="5 6 7">Catalyzes the transfer of endogenously produced octanoic acid from octanoyl-acyl-carrier-protein onto the lipoyl domains of lipoate-dependent enzymes. Lipoyl-ACP can also act as a substrate although octanoyl-ACP is likely to be the physiological substrate.</text>
</comment>
<keyword evidence="4 6" id="KW-0012">Acyltransferase</keyword>
<evidence type="ECO:0000256" key="5">
    <source>
        <dbReference type="ARBA" id="ARBA00024732"/>
    </source>
</evidence>
<comment type="subcellular location">
    <subcellularLocation>
        <location evidence="6">Cytoplasm</location>
    </subcellularLocation>
</comment>
<evidence type="ECO:0000256" key="6">
    <source>
        <dbReference type="HAMAP-Rule" id="MF_00013"/>
    </source>
</evidence>
<keyword evidence="3 6" id="KW-0808">Transferase</keyword>
<evidence type="ECO:0000313" key="12">
    <source>
        <dbReference type="EMBL" id="MBK7952822.1"/>
    </source>
</evidence>
<evidence type="ECO:0000256" key="3">
    <source>
        <dbReference type="ARBA" id="ARBA00022679"/>
    </source>
</evidence>
<protein>
    <recommendedName>
        <fullName evidence="6 7">Octanoyltransferase</fullName>
        <ecNumber evidence="6 7">2.3.1.181</ecNumber>
    </recommendedName>
    <alternativeName>
        <fullName evidence="6">Lipoate-protein ligase B</fullName>
    </alternativeName>
    <alternativeName>
        <fullName evidence="6">Lipoyl/octanoyl transferase</fullName>
    </alternativeName>
    <alternativeName>
        <fullName evidence="6">Octanoyl-[acyl-carrier-protein]-protein N-octanoyltransferase</fullName>
    </alternativeName>
</protein>
<feature type="binding site" evidence="6 9">
    <location>
        <begin position="135"/>
        <end position="137"/>
    </location>
    <ligand>
        <name>substrate</name>
    </ligand>
</feature>
<feature type="domain" description="BPL/LPL catalytic" evidence="11">
    <location>
        <begin position="29"/>
        <end position="204"/>
    </location>
</feature>
<dbReference type="EMBL" id="JADJOT010000002">
    <property type="protein sequence ID" value="MBK7952822.1"/>
    <property type="molecule type" value="Genomic_DNA"/>
</dbReference>
<dbReference type="HAMAP" id="MF_00013">
    <property type="entry name" value="LipB"/>
    <property type="match status" value="1"/>
</dbReference>
<dbReference type="PROSITE" id="PS01313">
    <property type="entry name" value="LIPB"/>
    <property type="match status" value="1"/>
</dbReference>
<dbReference type="Gene3D" id="3.30.930.10">
    <property type="entry name" value="Bira Bifunctional Protein, Domain 2"/>
    <property type="match status" value="1"/>
</dbReference>
<dbReference type="PROSITE" id="PS51733">
    <property type="entry name" value="BPL_LPL_CATALYTIC"/>
    <property type="match status" value="1"/>
</dbReference>
<dbReference type="GO" id="GO:0009249">
    <property type="term" value="P:protein lipoylation"/>
    <property type="evidence" value="ECO:0007669"/>
    <property type="project" value="InterPro"/>
</dbReference>
<dbReference type="PANTHER" id="PTHR10993">
    <property type="entry name" value="OCTANOYLTRANSFERASE"/>
    <property type="match status" value="1"/>
</dbReference>
<dbReference type="NCBIfam" id="TIGR00214">
    <property type="entry name" value="lipB"/>
    <property type="match status" value="1"/>
</dbReference>
<evidence type="ECO:0000256" key="1">
    <source>
        <dbReference type="ARBA" id="ARBA00004821"/>
    </source>
</evidence>
<dbReference type="GO" id="GO:0005737">
    <property type="term" value="C:cytoplasm"/>
    <property type="evidence" value="ECO:0007669"/>
    <property type="project" value="UniProtKB-SubCell"/>
</dbReference>
<dbReference type="SUPFAM" id="SSF55681">
    <property type="entry name" value="Class II aaRS and biotin synthetases"/>
    <property type="match status" value="1"/>
</dbReference>
<name>A0A935TAE2_9PROT</name>
<feature type="binding site" evidence="6 9">
    <location>
        <begin position="148"/>
        <end position="150"/>
    </location>
    <ligand>
        <name>substrate</name>
    </ligand>
</feature>
<evidence type="ECO:0000256" key="10">
    <source>
        <dbReference type="PIRSR" id="PIRSR016262-3"/>
    </source>
</evidence>
<dbReference type="Proteomes" id="UP000706151">
    <property type="component" value="Unassembled WGS sequence"/>
</dbReference>
<keyword evidence="2 6" id="KW-0963">Cytoplasm</keyword>
<dbReference type="FunFam" id="3.30.930.10:FF:000020">
    <property type="entry name" value="Octanoyltransferase"/>
    <property type="match status" value="1"/>
</dbReference>
<evidence type="ECO:0000256" key="9">
    <source>
        <dbReference type="PIRSR" id="PIRSR016262-2"/>
    </source>
</evidence>
<comment type="similarity">
    <text evidence="6 7">Belongs to the LipB family.</text>
</comment>
<feature type="active site" description="Acyl-thioester intermediate" evidence="6 8">
    <location>
        <position position="166"/>
    </location>
</feature>
<organism evidence="12 13">
    <name type="scientific">Candidatus Accumulibacter affinis</name>
    <dbReference type="NCBI Taxonomy" id="2954384"/>
    <lineage>
        <taxon>Bacteria</taxon>
        <taxon>Pseudomonadati</taxon>
        <taxon>Pseudomonadota</taxon>
        <taxon>Betaproteobacteria</taxon>
        <taxon>Candidatus Accumulibacter</taxon>
    </lineage>
</organism>
<evidence type="ECO:0000256" key="8">
    <source>
        <dbReference type="PIRSR" id="PIRSR016262-1"/>
    </source>
</evidence>
<dbReference type="GO" id="GO:0033819">
    <property type="term" value="F:lipoyl(octanoyl) transferase activity"/>
    <property type="evidence" value="ECO:0007669"/>
    <property type="project" value="UniProtKB-EC"/>
</dbReference>
<sequence length="204" mass="21873">MPLLVRNLGQTDYQQTWQAMAAFTAARSEQTVDELWCCEHAPVLTLGQAGRPEHLLVDLGIPLVNSDRGGQITYHGPGQVVVYLLLDLNRRRLKVRELVLAIEQAVINLLAEHGVIAERHGGAPGVYVGAAKVAALGLRIRKGCCYHGVSLNVAMDLSPFAAINPCGYAGMPVTQTSDLGISLTPAQAATALAEHLAVQLEHKQ</sequence>